<dbReference type="AlphaFoldDB" id="A0A7S0GCK3"/>
<organism evidence="1">
    <name type="scientific">Proboscia inermis</name>
    <dbReference type="NCBI Taxonomy" id="420281"/>
    <lineage>
        <taxon>Eukaryota</taxon>
        <taxon>Sar</taxon>
        <taxon>Stramenopiles</taxon>
        <taxon>Ochrophyta</taxon>
        <taxon>Bacillariophyta</taxon>
        <taxon>Coscinodiscophyceae</taxon>
        <taxon>Rhizosoleniophycidae</taxon>
        <taxon>Rhizosoleniales</taxon>
        <taxon>Rhizosoleniaceae</taxon>
        <taxon>Proboscia</taxon>
    </lineage>
</organism>
<dbReference type="EMBL" id="HBEL01010390">
    <property type="protein sequence ID" value="CAD8408843.1"/>
    <property type="molecule type" value="Transcribed_RNA"/>
</dbReference>
<proteinExistence type="predicted"/>
<protein>
    <submittedName>
        <fullName evidence="1">Uncharacterized protein</fullName>
    </submittedName>
</protein>
<reference evidence="1" key="1">
    <citation type="submission" date="2021-01" db="EMBL/GenBank/DDBJ databases">
        <authorList>
            <person name="Corre E."/>
            <person name="Pelletier E."/>
            <person name="Niang G."/>
            <person name="Scheremetjew M."/>
            <person name="Finn R."/>
            <person name="Kale V."/>
            <person name="Holt S."/>
            <person name="Cochrane G."/>
            <person name="Meng A."/>
            <person name="Brown T."/>
            <person name="Cohen L."/>
        </authorList>
    </citation>
    <scope>NUCLEOTIDE SEQUENCE</scope>
    <source>
        <strain evidence="1">CCAP1064/1</strain>
    </source>
</reference>
<gene>
    <name evidence="1" type="ORF">PINE0816_LOCUS4965</name>
</gene>
<sequence length="157" mass="17259">MTNLRAKMLNSVEFAWSSNDGYKNKNICSSQTNHKSTVEIYNKKTDSVANPVTPDRCSSFSCVQSLIIPPMETFSNGITTLKTGEVFLSEVNPSFEHSTLPEKILSGPPVSIKQAAPLALSEKWKCDVCGTAIFETSSEAWTHALTCSYTKKSWILG</sequence>
<accession>A0A7S0GCK3</accession>
<evidence type="ECO:0000313" key="1">
    <source>
        <dbReference type="EMBL" id="CAD8408843.1"/>
    </source>
</evidence>
<name>A0A7S0GCK3_9STRA</name>